<dbReference type="Gene3D" id="2.60.120.200">
    <property type="match status" value="1"/>
</dbReference>
<dbReference type="InterPro" id="IPR013320">
    <property type="entry name" value="ConA-like_dom_sf"/>
</dbReference>
<feature type="compositionally biased region" description="Polar residues" evidence="2">
    <location>
        <begin position="59"/>
        <end position="71"/>
    </location>
</feature>
<feature type="compositionally biased region" description="Low complexity" evidence="2">
    <location>
        <begin position="24"/>
        <end position="58"/>
    </location>
</feature>
<dbReference type="CDD" id="cd00413">
    <property type="entry name" value="Glyco_hydrolase_16"/>
    <property type="match status" value="1"/>
</dbReference>
<reference evidence="5 7" key="2">
    <citation type="submission" date="2020-07" db="EMBL/GenBank/DDBJ databases">
        <title>Sequencing the genomes of 1000 actinobacteria strains.</title>
        <authorList>
            <person name="Klenk H.-P."/>
        </authorList>
    </citation>
    <scope>NUCLEOTIDE SEQUENCE [LARGE SCALE GENOMIC DNA]</scope>
    <source>
        <strain evidence="5 7">DSM 10309</strain>
    </source>
</reference>
<comment type="similarity">
    <text evidence="1">Belongs to the glycosyl hydrolase 16 family.</text>
</comment>
<dbReference type="GO" id="GO:0005975">
    <property type="term" value="P:carbohydrate metabolic process"/>
    <property type="evidence" value="ECO:0007669"/>
    <property type="project" value="InterPro"/>
</dbReference>
<evidence type="ECO:0000313" key="4">
    <source>
        <dbReference type="EMBL" id="GEK83996.1"/>
    </source>
</evidence>
<sequence>MAVAVVGVPMVVLGEDSDAITPWSTVTATPDDAAADPSTDDASGSSADDAVDGTATATPSITEATGDSRTPTAADAASPSGEAAPRGDLPGWSQIFVDDFDESVEQGGFPGPYSDSWLAYDGFTDTADVGTYRASAVSAADGVLSLGVSTHGDEVTSSAVVPLVDGLWGGQTYGRYSVRLRADPVPGYSAAFLLWSDDNDWNDGEVDFPEGHLDKNVRAYNHTPGNPSENSFARRTAVPFTDWHTYTIDWTPDEIAFSIDGVTIGTTSHDIPTAKLHWVMQIETTKTTPPDGAEGAVQVDWATIYRYEG</sequence>
<protein>
    <submittedName>
        <fullName evidence="5">Beta-glucanase (GH16 family)</fullName>
    </submittedName>
</protein>
<evidence type="ECO:0000313" key="7">
    <source>
        <dbReference type="Proteomes" id="UP000522688"/>
    </source>
</evidence>
<evidence type="ECO:0000256" key="2">
    <source>
        <dbReference type="SAM" id="MobiDB-lite"/>
    </source>
</evidence>
<dbReference type="InterPro" id="IPR000757">
    <property type="entry name" value="Beta-glucanase-like"/>
</dbReference>
<evidence type="ECO:0000259" key="3">
    <source>
        <dbReference type="PROSITE" id="PS51762"/>
    </source>
</evidence>
<dbReference type="Pfam" id="PF00722">
    <property type="entry name" value="Glyco_hydro_16"/>
    <property type="match status" value="1"/>
</dbReference>
<name>A0A7W3JFT7_9MICO</name>
<evidence type="ECO:0000313" key="6">
    <source>
        <dbReference type="Proteomes" id="UP000321154"/>
    </source>
</evidence>
<dbReference type="GO" id="GO:0004553">
    <property type="term" value="F:hydrolase activity, hydrolyzing O-glycosyl compounds"/>
    <property type="evidence" value="ECO:0007669"/>
    <property type="project" value="InterPro"/>
</dbReference>
<dbReference type="EMBL" id="JACGWW010000001">
    <property type="protein sequence ID" value="MBA8812018.1"/>
    <property type="molecule type" value="Genomic_DNA"/>
</dbReference>
<organism evidence="5 7">
    <name type="scientific">Frigoribacterium faeni</name>
    <dbReference type="NCBI Taxonomy" id="145483"/>
    <lineage>
        <taxon>Bacteria</taxon>
        <taxon>Bacillati</taxon>
        <taxon>Actinomycetota</taxon>
        <taxon>Actinomycetes</taxon>
        <taxon>Micrococcales</taxon>
        <taxon>Microbacteriaceae</taxon>
        <taxon>Frigoribacterium</taxon>
    </lineage>
</organism>
<dbReference type="PANTHER" id="PTHR10963:SF55">
    <property type="entry name" value="GLYCOSIDE HYDROLASE FAMILY 16 PROTEIN"/>
    <property type="match status" value="1"/>
</dbReference>
<dbReference type="Proteomes" id="UP000321154">
    <property type="component" value="Unassembled WGS sequence"/>
</dbReference>
<accession>A0A7W3JFT7</accession>
<dbReference type="PANTHER" id="PTHR10963">
    <property type="entry name" value="GLYCOSYL HYDROLASE-RELATED"/>
    <property type="match status" value="1"/>
</dbReference>
<proteinExistence type="inferred from homology"/>
<dbReference type="RefSeq" id="WP_343863154.1">
    <property type="nucleotide sequence ID" value="NZ_BAAAHR010000005.1"/>
</dbReference>
<dbReference type="Proteomes" id="UP000522688">
    <property type="component" value="Unassembled WGS sequence"/>
</dbReference>
<dbReference type="EMBL" id="BJUV01000024">
    <property type="protein sequence ID" value="GEK83996.1"/>
    <property type="molecule type" value="Genomic_DNA"/>
</dbReference>
<feature type="region of interest" description="Disordered" evidence="2">
    <location>
        <begin position="22"/>
        <end position="92"/>
    </location>
</feature>
<keyword evidence="6" id="KW-1185">Reference proteome</keyword>
<feature type="domain" description="GH16" evidence="3">
    <location>
        <begin position="90"/>
        <end position="309"/>
    </location>
</feature>
<gene>
    <name evidence="5" type="ORF">FB463_000242</name>
    <name evidence="4" type="ORF">FFA01_23050</name>
</gene>
<evidence type="ECO:0000256" key="1">
    <source>
        <dbReference type="ARBA" id="ARBA00006865"/>
    </source>
</evidence>
<comment type="caution">
    <text evidence="5">The sequence shown here is derived from an EMBL/GenBank/DDBJ whole genome shotgun (WGS) entry which is preliminary data.</text>
</comment>
<reference evidence="4 6" key="1">
    <citation type="submission" date="2019-07" db="EMBL/GenBank/DDBJ databases">
        <title>Whole genome shotgun sequence of Frigoribacterium faeni NBRC 103066.</title>
        <authorList>
            <person name="Hosoyama A."/>
            <person name="Uohara A."/>
            <person name="Ohji S."/>
            <person name="Ichikawa N."/>
        </authorList>
    </citation>
    <scope>NUCLEOTIDE SEQUENCE [LARGE SCALE GENOMIC DNA]</scope>
    <source>
        <strain evidence="4 6">NBRC 103066</strain>
    </source>
</reference>
<dbReference type="AlphaFoldDB" id="A0A7W3JFT7"/>
<dbReference type="SUPFAM" id="SSF49899">
    <property type="entry name" value="Concanavalin A-like lectins/glucanases"/>
    <property type="match status" value="1"/>
</dbReference>
<evidence type="ECO:0000313" key="5">
    <source>
        <dbReference type="EMBL" id="MBA8812018.1"/>
    </source>
</evidence>
<dbReference type="PROSITE" id="PS51762">
    <property type="entry name" value="GH16_2"/>
    <property type="match status" value="1"/>
</dbReference>
<dbReference type="InterPro" id="IPR050546">
    <property type="entry name" value="Glycosyl_Hydrlase_16"/>
</dbReference>
<feature type="compositionally biased region" description="Low complexity" evidence="2">
    <location>
        <begin position="73"/>
        <end position="84"/>
    </location>
</feature>